<organism evidence="1 2">
    <name type="scientific">Araneus ventricosus</name>
    <name type="common">Orbweaver spider</name>
    <name type="synonym">Epeira ventricosa</name>
    <dbReference type="NCBI Taxonomy" id="182803"/>
    <lineage>
        <taxon>Eukaryota</taxon>
        <taxon>Metazoa</taxon>
        <taxon>Ecdysozoa</taxon>
        <taxon>Arthropoda</taxon>
        <taxon>Chelicerata</taxon>
        <taxon>Arachnida</taxon>
        <taxon>Araneae</taxon>
        <taxon>Araneomorphae</taxon>
        <taxon>Entelegynae</taxon>
        <taxon>Araneoidea</taxon>
        <taxon>Araneidae</taxon>
        <taxon>Araneus</taxon>
    </lineage>
</organism>
<accession>A0A4Y2DBK2</accession>
<evidence type="ECO:0000313" key="2">
    <source>
        <dbReference type="Proteomes" id="UP000499080"/>
    </source>
</evidence>
<protein>
    <submittedName>
        <fullName evidence="1">Uncharacterized protein</fullName>
    </submittedName>
</protein>
<name>A0A4Y2DBK2_ARAVE</name>
<evidence type="ECO:0000313" key="1">
    <source>
        <dbReference type="EMBL" id="GBM14182.1"/>
    </source>
</evidence>
<keyword evidence="2" id="KW-1185">Reference proteome</keyword>
<gene>
    <name evidence="1" type="ORF">AVEN_60999_1</name>
</gene>
<reference evidence="1 2" key="1">
    <citation type="journal article" date="2019" name="Sci. Rep.">
        <title>Orb-weaving spider Araneus ventricosus genome elucidates the spidroin gene catalogue.</title>
        <authorList>
            <person name="Kono N."/>
            <person name="Nakamura H."/>
            <person name="Ohtoshi R."/>
            <person name="Moran D.A.P."/>
            <person name="Shinohara A."/>
            <person name="Yoshida Y."/>
            <person name="Fujiwara M."/>
            <person name="Mori M."/>
            <person name="Tomita M."/>
            <person name="Arakawa K."/>
        </authorList>
    </citation>
    <scope>NUCLEOTIDE SEQUENCE [LARGE SCALE GENOMIC DNA]</scope>
</reference>
<dbReference type="Proteomes" id="UP000499080">
    <property type="component" value="Unassembled WGS sequence"/>
</dbReference>
<dbReference type="AlphaFoldDB" id="A0A4Y2DBK2"/>
<comment type="caution">
    <text evidence="1">The sequence shown here is derived from an EMBL/GenBank/DDBJ whole genome shotgun (WGS) entry which is preliminary data.</text>
</comment>
<sequence>MKSITMAHTMPMLCVRRENCRRQIAQFTAVAIETSYLRKKPFLVGRISFKCVPPQTPTKKKETRTSVGFLLFENDLPQHNLVATVLAADRQ</sequence>
<dbReference type="EMBL" id="BGPR01000339">
    <property type="protein sequence ID" value="GBM14182.1"/>
    <property type="molecule type" value="Genomic_DNA"/>
</dbReference>
<proteinExistence type="predicted"/>